<protein>
    <submittedName>
        <fullName evidence="10">Response regulator transcription factor</fullName>
    </submittedName>
</protein>
<dbReference type="Gene3D" id="6.10.250.690">
    <property type="match status" value="1"/>
</dbReference>
<evidence type="ECO:0000256" key="1">
    <source>
        <dbReference type="ARBA" id="ARBA00022553"/>
    </source>
</evidence>
<feature type="domain" description="OmpR/PhoB-type" evidence="9">
    <location>
        <begin position="123"/>
        <end position="224"/>
    </location>
</feature>
<evidence type="ECO:0000259" key="9">
    <source>
        <dbReference type="PROSITE" id="PS51755"/>
    </source>
</evidence>
<dbReference type="GO" id="GO:0032993">
    <property type="term" value="C:protein-DNA complex"/>
    <property type="evidence" value="ECO:0007669"/>
    <property type="project" value="TreeGrafter"/>
</dbReference>
<dbReference type="PANTHER" id="PTHR48111">
    <property type="entry name" value="REGULATOR OF RPOS"/>
    <property type="match status" value="1"/>
</dbReference>
<evidence type="ECO:0000256" key="4">
    <source>
        <dbReference type="ARBA" id="ARBA00023125"/>
    </source>
</evidence>
<dbReference type="InterPro" id="IPR011006">
    <property type="entry name" value="CheY-like_superfamily"/>
</dbReference>
<evidence type="ECO:0000259" key="8">
    <source>
        <dbReference type="PROSITE" id="PS50110"/>
    </source>
</evidence>
<dbReference type="SUPFAM" id="SSF52172">
    <property type="entry name" value="CheY-like"/>
    <property type="match status" value="1"/>
</dbReference>
<evidence type="ECO:0000256" key="6">
    <source>
        <dbReference type="PROSITE-ProRule" id="PRU00169"/>
    </source>
</evidence>
<evidence type="ECO:0000256" key="5">
    <source>
        <dbReference type="ARBA" id="ARBA00023163"/>
    </source>
</evidence>
<dbReference type="PROSITE" id="PS51755">
    <property type="entry name" value="OMPR_PHOB"/>
    <property type="match status" value="1"/>
</dbReference>
<dbReference type="InterPro" id="IPR036388">
    <property type="entry name" value="WH-like_DNA-bd_sf"/>
</dbReference>
<dbReference type="Gene3D" id="3.40.50.2300">
    <property type="match status" value="1"/>
</dbReference>
<dbReference type="GO" id="GO:0000156">
    <property type="term" value="F:phosphorelay response regulator activity"/>
    <property type="evidence" value="ECO:0007669"/>
    <property type="project" value="TreeGrafter"/>
</dbReference>
<dbReference type="PANTHER" id="PTHR48111:SF40">
    <property type="entry name" value="PHOSPHATE REGULON TRANSCRIPTIONAL REGULATORY PROTEIN PHOB"/>
    <property type="match status" value="1"/>
</dbReference>
<dbReference type="RefSeq" id="WP_185140918.1">
    <property type="nucleotide sequence ID" value="NZ_JACJVP010000001.1"/>
</dbReference>
<accession>A0A7X0RL89</accession>
<dbReference type="CDD" id="cd17574">
    <property type="entry name" value="REC_OmpR"/>
    <property type="match status" value="1"/>
</dbReference>
<keyword evidence="4 7" id="KW-0238">DNA-binding</keyword>
<organism evidence="10 11">
    <name type="scientific">Cohnella nanjingensis</name>
    <dbReference type="NCBI Taxonomy" id="1387779"/>
    <lineage>
        <taxon>Bacteria</taxon>
        <taxon>Bacillati</taxon>
        <taxon>Bacillota</taxon>
        <taxon>Bacilli</taxon>
        <taxon>Bacillales</taxon>
        <taxon>Paenibacillaceae</taxon>
        <taxon>Cohnella</taxon>
    </lineage>
</organism>
<gene>
    <name evidence="10" type="ORF">H7C19_02320</name>
</gene>
<dbReference type="GO" id="GO:0005829">
    <property type="term" value="C:cytosol"/>
    <property type="evidence" value="ECO:0007669"/>
    <property type="project" value="TreeGrafter"/>
</dbReference>
<dbReference type="SMART" id="SM00862">
    <property type="entry name" value="Trans_reg_C"/>
    <property type="match status" value="1"/>
</dbReference>
<dbReference type="Gene3D" id="1.10.10.10">
    <property type="entry name" value="Winged helix-like DNA-binding domain superfamily/Winged helix DNA-binding domain"/>
    <property type="match status" value="1"/>
</dbReference>
<sequence length="224" mass="26289">MEKTILHIEDDQEIGSWVREFLEESGYRVIWIPSGYEAMNHMDLADLVLLDVMLPGLDGYTVGQRIKQKYPNKPILMLTARTSMEDKLHGLSFADDYMTKPYHPDELAARIQVLLRRFGTDSQDRIQLHHLSVYLKENRIVHSESQEEIVLTGKQYHIFMYFLLHPNQILTKKQLYEAIWGEPYLEGDKTLMVHIRHLREKIELDAGDPKIIETIRGVGYRVRQ</sequence>
<evidence type="ECO:0000256" key="3">
    <source>
        <dbReference type="ARBA" id="ARBA00023015"/>
    </source>
</evidence>
<evidence type="ECO:0000313" key="10">
    <source>
        <dbReference type="EMBL" id="MBB6669515.1"/>
    </source>
</evidence>
<dbReference type="Pfam" id="PF00072">
    <property type="entry name" value="Response_reg"/>
    <property type="match status" value="1"/>
</dbReference>
<dbReference type="PROSITE" id="PS50110">
    <property type="entry name" value="RESPONSE_REGULATORY"/>
    <property type="match status" value="1"/>
</dbReference>
<feature type="DNA-binding region" description="OmpR/PhoB-type" evidence="7">
    <location>
        <begin position="123"/>
        <end position="224"/>
    </location>
</feature>
<keyword evidence="11" id="KW-1185">Reference proteome</keyword>
<keyword evidence="5" id="KW-0804">Transcription</keyword>
<dbReference type="InterPro" id="IPR001789">
    <property type="entry name" value="Sig_transdc_resp-reg_receiver"/>
</dbReference>
<keyword evidence="1 6" id="KW-0597">Phosphoprotein</keyword>
<comment type="caution">
    <text evidence="10">The sequence shown here is derived from an EMBL/GenBank/DDBJ whole genome shotgun (WGS) entry which is preliminary data.</text>
</comment>
<feature type="domain" description="Response regulatory" evidence="8">
    <location>
        <begin position="4"/>
        <end position="115"/>
    </location>
</feature>
<dbReference type="EMBL" id="JACJVP010000001">
    <property type="protein sequence ID" value="MBB6669515.1"/>
    <property type="molecule type" value="Genomic_DNA"/>
</dbReference>
<dbReference type="GO" id="GO:0006355">
    <property type="term" value="P:regulation of DNA-templated transcription"/>
    <property type="evidence" value="ECO:0007669"/>
    <property type="project" value="InterPro"/>
</dbReference>
<dbReference type="AlphaFoldDB" id="A0A7X0RL89"/>
<dbReference type="InterPro" id="IPR001867">
    <property type="entry name" value="OmpR/PhoB-type_DNA-bd"/>
</dbReference>
<dbReference type="GO" id="GO:0000976">
    <property type="term" value="F:transcription cis-regulatory region binding"/>
    <property type="evidence" value="ECO:0007669"/>
    <property type="project" value="TreeGrafter"/>
</dbReference>
<feature type="modified residue" description="4-aspartylphosphate" evidence="6">
    <location>
        <position position="51"/>
    </location>
</feature>
<dbReference type="Proteomes" id="UP000547209">
    <property type="component" value="Unassembled WGS sequence"/>
</dbReference>
<keyword evidence="2" id="KW-0902">Two-component regulatory system</keyword>
<name>A0A7X0RL89_9BACL</name>
<evidence type="ECO:0000313" key="11">
    <source>
        <dbReference type="Proteomes" id="UP000547209"/>
    </source>
</evidence>
<keyword evidence="3" id="KW-0805">Transcription regulation</keyword>
<proteinExistence type="predicted"/>
<reference evidence="10 11" key="1">
    <citation type="submission" date="2020-08" db="EMBL/GenBank/DDBJ databases">
        <title>Cohnella phylogeny.</title>
        <authorList>
            <person name="Dunlap C."/>
        </authorList>
    </citation>
    <scope>NUCLEOTIDE SEQUENCE [LARGE SCALE GENOMIC DNA]</scope>
    <source>
        <strain evidence="10 11">DSM 28246</strain>
    </source>
</reference>
<evidence type="ECO:0000256" key="2">
    <source>
        <dbReference type="ARBA" id="ARBA00023012"/>
    </source>
</evidence>
<dbReference type="SMART" id="SM00448">
    <property type="entry name" value="REC"/>
    <property type="match status" value="1"/>
</dbReference>
<evidence type="ECO:0000256" key="7">
    <source>
        <dbReference type="PROSITE-ProRule" id="PRU01091"/>
    </source>
</evidence>
<dbReference type="InterPro" id="IPR039420">
    <property type="entry name" value="WalR-like"/>
</dbReference>
<dbReference type="Pfam" id="PF00486">
    <property type="entry name" value="Trans_reg_C"/>
    <property type="match status" value="1"/>
</dbReference>
<dbReference type="CDD" id="cd00383">
    <property type="entry name" value="trans_reg_C"/>
    <property type="match status" value="1"/>
</dbReference>